<dbReference type="Proteomes" id="UP000183685">
    <property type="component" value="Unassembled WGS sequence"/>
</dbReference>
<evidence type="ECO:0000256" key="2">
    <source>
        <dbReference type="ARBA" id="ARBA00007362"/>
    </source>
</evidence>
<comment type="subcellular location">
    <subcellularLocation>
        <location evidence="1">Membrane</location>
        <topology evidence="1">Multi-pass membrane protein</topology>
    </subcellularLocation>
</comment>
<dbReference type="InterPro" id="IPR050638">
    <property type="entry name" value="AA-Vitamin_Transporters"/>
</dbReference>
<name>A0A1G6YUS0_9PROT</name>
<evidence type="ECO:0000256" key="5">
    <source>
        <dbReference type="ARBA" id="ARBA00023136"/>
    </source>
</evidence>
<dbReference type="OrthoDB" id="2352272at2"/>
<comment type="similarity">
    <text evidence="2">Belongs to the EamA transporter family.</text>
</comment>
<protein>
    <submittedName>
        <fullName evidence="8">Permease of the drug/metabolite transporter (DMT) superfamily</fullName>
    </submittedName>
</protein>
<feature type="transmembrane region" description="Helical" evidence="6">
    <location>
        <begin position="63"/>
        <end position="81"/>
    </location>
</feature>
<keyword evidence="9" id="KW-1185">Reference proteome</keyword>
<keyword evidence="4 6" id="KW-1133">Transmembrane helix</keyword>
<dbReference type="PANTHER" id="PTHR32322:SF2">
    <property type="entry name" value="EAMA DOMAIN-CONTAINING PROTEIN"/>
    <property type="match status" value="1"/>
</dbReference>
<accession>A0A1G6YUS0</accession>
<feature type="domain" description="EamA" evidence="7">
    <location>
        <begin position="5"/>
        <end position="135"/>
    </location>
</feature>
<evidence type="ECO:0000256" key="3">
    <source>
        <dbReference type="ARBA" id="ARBA00022692"/>
    </source>
</evidence>
<keyword evidence="3 6" id="KW-0812">Transmembrane</keyword>
<feature type="transmembrane region" description="Helical" evidence="6">
    <location>
        <begin position="268"/>
        <end position="287"/>
    </location>
</feature>
<evidence type="ECO:0000256" key="6">
    <source>
        <dbReference type="SAM" id="Phobius"/>
    </source>
</evidence>
<dbReference type="EMBL" id="FNAK01000003">
    <property type="protein sequence ID" value="SDD94149.1"/>
    <property type="molecule type" value="Genomic_DNA"/>
</dbReference>
<evidence type="ECO:0000256" key="4">
    <source>
        <dbReference type="ARBA" id="ARBA00022989"/>
    </source>
</evidence>
<evidence type="ECO:0000313" key="9">
    <source>
        <dbReference type="Proteomes" id="UP000183685"/>
    </source>
</evidence>
<gene>
    <name evidence="8" type="ORF">SAMN04488071_1753</name>
</gene>
<keyword evidence="5 6" id="KW-0472">Membrane</keyword>
<dbReference type="STRING" id="637679.GCA_001550055_01434"/>
<dbReference type="Pfam" id="PF00892">
    <property type="entry name" value="EamA"/>
    <property type="match status" value="2"/>
</dbReference>
<dbReference type="PANTHER" id="PTHR32322">
    <property type="entry name" value="INNER MEMBRANE TRANSPORTER"/>
    <property type="match status" value="1"/>
</dbReference>
<organism evidence="8 9">
    <name type="scientific">Kordiimonas lacus</name>
    <dbReference type="NCBI Taxonomy" id="637679"/>
    <lineage>
        <taxon>Bacteria</taxon>
        <taxon>Pseudomonadati</taxon>
        <taxon>Pseudomonadota</taxon>
        <taxon>Alphaproteobacteria</taxon>
        <taxon>Kordiimonadales</taxon>
        <taxon>Kordiimonadaceae</taxon>
        <taxon>Kordiimonas</taxon>
    </lineage>
</organism>
<feature type="transmembrane region" description="Helical" evidence="6">
    <location>
        <begin position="212"/>
        <end position="235"/>
    </location>
</feature>
<sequence length="300" mass="32698">MRVTLAFIGCVLIWGSTWYAIELQLGVVPKEWSLVYRFGIASSTLFLVCLIRKERLRFPLHQHLWPACTGLFLFSATYVLTYSGAEYLTSGLVAITFALLSFLNIINGRLFLGNTIKPSALVAALLGILGLVLIFKPEIDSFTLDDEAFRGLLLCLGAAIVCSFGNTFAGTSGSRQMPLFSFNAWALGYGALFNVIYALYSGKPAGFDPTVSYVGSLLYLAIVGTVIAFSMYIWLIEQIGIGRAAYMSVLTPVIALLISTVFEGYIWNMYAFVGLALVMGGNLLVAWSRGKTAQAQPVKP</sequence>
<feature type="domain" description="EamA" evidence="7">
    <location>
        <begin position="150"/>
        <end position="286"/>
    </location>
</feature>
<feature type="transmembrane region" description="Helical" evidence="6">
    <location>
        <begin position="32"/>
        <end position="51"/>
    </location>
</feature>
<feature type="transmembrane region" description="Helical" evidence="6">
    <location>
        <begin position="148"/>
        <end position="168"/>
    </location>
</feature>
<evidence type="ECO:0000256" key="1">
    <source>
        <dbReference type="ARBA" id="ARBA00004141"/>
    </source>
</evidence>
<dbReference type="GO" id="GO:0016020">
    <property type="term" value="C:membrane"/>
    <property type="evidence" value="ECO:0007669"/>
    <property type="project" value="UniProtKB-SubCell"/>
</dbReference>
<dbReference type="AlphaFoldDB" id="A0A1G6YUS0"/>
<evidence type="ECO:0000259" key="7">
    <source>
        <dbReference type="Pfam" id="PF00892"/>
    </source>
</evidence>
<dbReference type="SUPFAM" id="SSF103481">
    <property type="entry name" value="Multidrug resistance efflux transporter EmrE"/>
    <property type="match status" value="2"/>
</dbReference>
<proteinExistence type="inferred from homology"/>
<feature type="transmembrane region" description="Helical" evidence="6">
    <location>
        <begin position="180"/>
        <end position="200"/>
    </location>
</feature>
<reference evidence="8 9" key="1">
    <citation type="submission" date="2016-10" db="EMBL/GenBank/DDBJ databases">
        <authorList>
            <person name="de Groot N.N."/>
        </authorList>
    </citation>
    <scope>NUCLEOTIDE SEQUENCE [LARGE SCALE GENOMIC DNA]</scope>
    <source>
        <strain evidence="8 9">CGMCC 1.9109</strain>
    </source>
</reference>
<feature type="transmembrane region" description="Helical" evidence="6">
    <location>
        <begin position="244"/>
        <end position="262"/>
    </location>
</feature>
<feature type="transmembrane region" description="Helical" evidence="6">
    <location>
        <begin position="87"/>
        <end position="106"/>
    </location>
</feature>
<feature type="transmembrane region" description="Helical" evidence="6">
    <location>
        <begin position="118"/>
        <end position="136"/>
    </location>
</feature>
<dbReference type="InterPro" id="IPR037185">
    <property type="entry name" value="EmrE-like"/>
</dbReference>
<evidence type="ECO:0000313" key="8">
    <source>
        <dbReference type="EMBL" id="SDD94149.1"/>
    </source>
</evidence>
<dbReference type="InterPro" id="IPR000620">
    <property type="entry name" value="EamA_dom"/>
</dbReference>
<dbReference type="RefSeq" id="WP_068303014.1">
    <property type="nucleotide sequence ID" value="NZ_DAIOMO010000005.1"/>
</dbReference>